<dbReference type="Gene3D" id="1.20.1560.10">
    <property type="entry name" value="ABC transporter type 1, transmembrane domain"/>
    <property type="match status" value="1"/>
</dbReference>
<keyword evidence="5 7" id="KW-1133">Transmembrane helix</keyword>
<evidence type="ECO:0000259" key="8">
    <source>
        <dbReference type="PROSITE" id="PS50893"/>
    </source>
</evidence>
<evidence type="ECO:0000256" key="4">
    <source>
        <dbReference type="ARBA" id="ARBA00022840"/>
    </source>
</evidence>
<evidence type="ECO:0000256" key="2">
    <source>
        <dbReference type="ARBA" id="ARBA00022692"/>
    </source>
</evidence>
<keyword evidence="6 7" id="KW-0472">Membrane</keyword>
<dbReference type="InterPro" id="IPR027417">
    <property type="entry name" value="P-loop_NTPase"/>
</dbReference>
<dbReference type="EMBL" id="BOSL01000012">
    <property type="protein sequence ID" value="GIP54492.1"/>
    <property type="molecule type" value="Genomic_DNA"/>
</dbReference>
<sequence>MESKSTFRRLLGYTRPYKSVYLILLITMIAGVTLDLSIAWYLNRITNAAVEADSSAWPSLIGTGVLILVLTVINGYADTYYKTRVSSSIRNDIRLGTLKKLLCLPGEFYQSHHSGELLTRLTSDNQAIGQACSDTLISLIRNPLMALLSFIYLLTINWKLALICIFIGPVTLIIGGLFGNMLRKNSNELQHRIAGMTSQIQETLGSSMVFKSFGLEKKLFQRLQMKSNEVSETEIRGGRIQATVNGAATAIGILAFIITFIVGGYFVSQGMMAIGGLIAFIQLMNHLTWPFTGIAALWGELQQAIGAADRIFKVLDEKEEYPAIPEQTGTQSDFQSLELREISFGYDPDQPILKEISIDVEAGKTTAIVGPSGSGKSTLFNLLLGLSQPQEGKIMINGEEIQAINLNRLRSFFSLIPQENFLYSGTIRDNIADGKADATEEELIRAATDANAIDFIRQMPDGFDTEVGEGGSRLSVGQRQRISIARALLRDAPILLMDEATASLDNESERLVQEAMERLKSKRTVIAIAHRLFTIRNADQILVMDNGTVTDRGTHEELIMSEGRYRQLYSGVE</sequence>
<dbReference type="PANTHER" id="PTHR43394">
    <property type="entry name" value="ATP-DEPENDENT PERMEASE MDL1, MITOCHONDRIAL"/>
    <property type="match status" value="1"/>
</dbReference>
<dbReference type="PROSITE" id="PS00211">
    <property type="entry name" value="ABC_TRANSPORTER_1"/>
    <property type="match status" value="1"/>
</dbReference>
<comment type="subcellular location">
    <subcellularLocation>
        <location evidence="1">Cell membrane</location>
        <topology evidence="1">Multi-pass membrane protein</topology>
    </subcellularLocation>
</comment>
<dbReference type="Proteomes" id="UP000679992">
    <property type="component" value="Unassembled WGS sequence"/>
</dbReference>
<dbReference type="Gene3D" id="3.40.50.300">
    <property type="entry name" value="P-loop containing nucleotide triphosphate hydrolases"/>
    <property type="match status" value="1"/>
</dbReference>
<dbReference type="CDD" id="cd07346">
    <property type="entry name" value="ABC_6TM_exporters"/>
    <property type="match status" value="1"/>
</dbReference>
<keyword evidence="2 7" id="KW-0812">Transmembrane</keyword>
<dbReference type="GO" id="GO:0005524">
    <property type="term" value="F:ATP binding"/>
    <property type="evidence" value="ECO:0007669"/>
    <property type="project" value="UniProtKB-KW"/>
</dbReference>
<dbReference type="PROSITE" id="PS50929">
    <property type="entry name" value="ABC_TM1F"/>
    <property type="match status" value="1"/>
</dbReference>
<dbReference type="InterPro" id="IPR039421">
    <property type="entry name" value="Type_1_exporter"/>
</dbReference>
<dbReference type="SUPFAM" id="SSF52540">
    <property type="entry name" value="P-loop containing nucleoside triphosphate hydrolases"/>
    <property type="match status" value="1"/>
</dbReference>
<reference evidence="10 11" key="1">
    <citation type="submission" date="2021-03" db="EMBL/GenBank/DDBJ databases">
        <title>Antimicrobial resistance genes in bacteria isolated from Japanese honey, and their potential for conferring macrolide and lincosamide resistance in the American foulbrood pathogen Paenibacillus larvae.</title>
        <authorList>
            <person name="Okamoto M."/>
            <person name="Kumagai M."/>
            <person name="Kanamori H."/>
            <person name="Takamatsu D."/>
        </authorList>
    </citation>
    <scope>NUCLEOTIDE SEQUENCE [LARGE SCALE GENOMIC DNA]</scope>
    <source>
        <strain evidence="10 11">J42TS3</strain>
    </source>
</reference>
<feature type="transmembrane region" description="Helical" evidence="7">
    <location>
        <begin position="136"/>
        <end position="154"/>
    </location>
</feature>
<protein>
    <submittedName>
        <fullName evidence="10">ABC transporter ATP-binding protein</fullName>
    </submittedName>
</protein>
<dbReference type="PANTHER" id="PTHR43394:SF1">
    <property type="entry name" value="ATP-BINDING CASSETTE SUB-FAMILY B MEMBER 10, MITOCHONDRIAL"/>
    <property type="match status" value="1"/>
</dbReference>
<dbReference type="Pfam" id="PF00664">
    <property type="entry name" value="ABC_membrane"/>
    <property type="match status" value="1"/>
</dbReference>
<dbReference type="InterPro" id="IPR003439">
    <property type="entry name" value="ABC_transporter-like_ATP-bd"/>
</dbReference>
<accession>A0ABQ4MFR1</accession>
<evidence type="ECO:0000313" key="11">
    <source>
        <dbReference type="Proteomes" id="UP000679992"/>
    </source>
</evidence>
<feature type="domain" description="ABC transmembrane type-1" evidence="9">
    <location>
        <begin position="22"/>
        <end position="303"/>
    </location>
</feature>
<evidence type="ECO:0000256" key="1">
    <source>
        <dbReference type="ARBA" id="ARBA00004651"/>
    </source>
</evidence>
<feature type="domain" description="ABC transporter" evidence="8">
    <location>
        <begin position="337"/>
        <end position="571"/>
    </location>
</feature>
<dbReference type="Pfam" id="PF00005">
    <property type="entry name" value="ABC_tran"/>
    <property type="match status" value="1"/>
</dbReference>
<evidence type="ECO:0000256" key="3">
    <source>
        <dbReference type="ARBA" id="ARBA00022741"/>
    </source>
</evidence>
<evidence type="ECO:0000256" key="5">
    <source>
        <dbReference type="ARBA" id="ARBA00022989"/>
    </source>
</evidence>
<keyword evidence="3" id="KW-0547">Nucleotide-binding</keyword>
<evidence type="ECO:0000256" key="6">
    <source>
        <dbReference type="ARBA" id="ARBA00023136"/>
    </source>
</evidence>
<dbReference type="PROSITE" id="PS50893">
    <property type="entry name" value="ABC_TRANSPORTER_2"/>
    <property type="match status" value="1"/>
</dbReference>
<feature type="transmembrane region" description="Helical" evidence="7">
    <location>
        <begin position="160"/>
        <end position="182"/>
    </location>
</feature>
<dbReference type="InterPro" id="IPR036640">
    <property type="entry name" value="ABC1_TM_sf"/>
</dbReference>
<evidence type="ECO:0000259" key="9">
    <source>
        <dbReference type="PROSITE" id="PS50929"/>
    </source>
</evidence>
<keyword evidence="11" id="KW-1185">Reference proteome</keyword>
<gene>
    <name evidence="10" type="ORF">J42TS3_35270</name>
</gene>
<keyword evidence="4 10" id="KW-0067">ATP-binding</keyword>
<name>A0ABQ4MFR1_9BACL</name>
<dbReference type="InterPro" id="IPR003593">
    <property type="entry name" value="AAA+_ATPase"/>
</dbReference>
<dbReference type="RefSeq" id="WP_213655772.1">
    <property type="nucleotide sequence ID" value="NZ_BOSL01000012.1"/>
</dbReference>
<organism evidence="10 11">
    <name type="scientific">Paenibacillus vini</name>
    <dbReference type="NCBI Taxonomy" id="1476024"/>
    <lineage>
        <taxon>Bacteria</taxon>
        <taxon>Bacillati</taxon>
        <taxon>Bacillota</taxon>
        <taxon>Bacilli</taxon>
        <taxon>Bacillales</taxon>
        <taxon>Paenibacillaceae</taxon>
        <taxon>Paenibacillus</taxon>
    </lineage>
</organism>
<dbReference type="SUPFAM" id="SSF90123">
    <property type="entry name" value="ABC transporter transmembrane region"/>
    <property type="match status" value="1"/>
</dbReference>
<dbReference type="InterPro" id="IPR017871">
    <property type="entry name" value="ABC_transporter-like_CS"/>
</dbReference>
<dbReference type="SMART" id="SM00382">
    <property type="entry name" value="AAA"/>
    <property type="match status" value="1"/>
</dbReference>
<evidence type="ECO:0000313" key="10">
    <source>
        <dbReference type="EMBL" id="GIP54492.1"/>
    </source>
</evidence>
<feature type="transmembrane region" description="Helical" evidence="7">
    <location>
        <begin position="55"/>
        <end position="77"/>
    </location>
</feature>
<dbReference type="InterPro" id="IPR011527">
    <property type="entry name" value="ABC1_TM_dom"/>
</dbReference>
<evidence type="ECO:0000256" key="7">
    <source>
        <dbReference type="SAM" id="Phobius"/>
    </source>
</evidence>
<proteinExistence type="predicted"/>
<comment type="caution">
    <text evidence="10">The sequence shown here is derived from an EMBL/GenBank/DDBJ whole genome shotgun (WGS) entry which is preliminary data.</text>
</comment>
<feature type="transmembrane region" description="Helical" evidence="7">
    <location>
        <begin position="20"/>
        <end position="43"/>
    </location>
</feature>
<feature type="transmembrane region" description="Helical" evidence="7">
    <location>
        <begin position="246"/>
        <end position="267"/>
    </location>
</feature>